<sequence length="146" mass="16208">MDYTIRIGEAAVLYDDPGRSPRPGVVTIQRDGAPQFIADGGNELRVPRPVWEGFCKRTGLSGLFFDKCDGLMRSGANAGCVPLDLTALSCIENCVESWCRRHPNAVPDLAAEDGAESNRDLALLLWLQYWFEYALDHCERPIVAHE</sequence>
<gene>
    <name evidence="1" type="ORF">LZC95_50315</name>
</gene>
<reference evidence="1 2" key="1">
    <citation type="submission" date="2021-12" db="EMBL/GenBank/DDBJ databases">
        <title>Discovery of the Pendulisporaceae a myxobacterial family with distinct sporulation behavior and unique specialized metabolism.</title>
        <authorList>
            <person name="Garcia R."/>
            <person name="Popoff A."/>
            <person name="Bader C.D."/>
            <person name="Loehr J."/>
            <person name="Walesch S."/>
            <person name="Walt C."/>
            <person name="Boldt J."/>
            <person name="Bunk B."/>
            <person name="Haeckl F.J.F.P.J."/>
            <person name="Gunesch A.P."/>
            <person name="Birkelbach J."/>
            <person name="Nuebel U."/>
            <person name="Pietschmann T."/>
            <person name="Bach T."/>
            <person name="Mueller R."/>
        </authorList>
    </citation>
    <scope>NUCLEOTIDE SEQUENCE [LARGE SCALE GENOMIC DNA]</scope>
    <source>
        <strain evidence="1 2">MSr12523</strain>
    </source>
</reference>
<evidence type="ECO:0000313" key="2">
    <source>
        <dbReference type="Proteomes" id="UP001379533"/>
    </source>
</evidence>
<evidence type="ECO:0000313" key="1">
    <source>
        <dbReference type="EMBL" id="WXA94601.1"/>
    </source>
</evidence>
<dbReference type="RefSeq" id="WP_394845211.1">
    <property type="nucleotide sequence ID" value="NZ_CP089982.1"/>
</dbReference>
<dbReference type="Proteomes" id="UP001379533">
    <property type="component" value="Chromosome"/>
</dbReference>
<keyword evidence="2" id="KW-1185">Reference proteome</keyword>
<organism evidence="1 2">
    <name type="scientific">Pendulispora brunnea</name>
    <dbReference type="NCBI Taxonomy" id="2905690"/>
    <lineage>
        <taxon>Bacteria</taxon>
        <taxon>Pseudomonadati</taxon>
        <taxon>Myxococcota</taxon>
        <taxon>Myxococcia</taxon>
        <taxon>Myxococcales</taxon>
        <taxon>Sorangiineae</taxon>
        <taxon>Pendulisporaceae</taxon>
        <taxon>Pendulispora</taxon>
    </lineage>
</organism>
<accession>A0ABZ2K7E7</accession>
<name>A0ABZ2K7E7_9BACT</name>
<proteinExistence type="predicted"/>
<protein>
    <submittedName>
        <fullName evidence="1">Uncharacterized protein</fullName>
    </submittedName>
</protein>
<dbReference type="EMBL" id="CP089982">
    <property type="protein sequence ID" value="WXA94601.1"/>
    <property type="molecule type" value="Genomic_DNA"/>
</dbReference>